<gene>
    <name evidence="3" type="ordered locus">FraEuI1c_1258</name>
</gene>
<dbReference type="KEGG" id="fri:FraEuI1c_1258"/>
<dbReference type="RefSeq" id="WP_013422451.1">
    <property type="nucleotide sequence ID" value="NC_014666.1"/>
</dbReference>
<dbReference type="PROSITE" id="PS51257">
    <property type="entry name" value="PROKAR_LIPOPROTEIN"/>
    <property type="match status" value="1"/>
</dbReference>
<evidence type="ECO:0000256" key="1">
    <source>
        <dbReference type="SAM" id="MobiDB-lite"/>
    </source>
</evidence>
<feature type="signal peptide" evidence="2">
    <location>
        <begin position="1"/>
        <end position="32"/>
    </location>
</feature>
<dbReference type="EMBL" id="CP002299">
    <property type="protein sequence ID" value="ADP79330.1"/>
    <property type="molecule type" value="Genomic_DNA"/>
</dbReference>
<dbReference type="AlphaFoldDB" id="E3J2F8"/>
<proteinExistence type="predicted"/>
<reference evidence="3 4" key="1">
    <citation type="submission" date="2010-10" db="EMBL/GenBank/DDBJ databases">
        <title>Complete sequence of Frankia sp. EuI1c.</title>
        <authorList>
            <consortium name="US DOE Joint Genome Institute"/>
            <person name="Lucas S."/>
            <person name="Copeland A."/>
            <person name="Lapidus A."/>
            <person name="Cheng J.-F."/>
            <person name="Bruce D."/>
            <person name="Goodwin L."/>
            <person name="Pitluck S."/>
            <person name="Chertkov O."/>
            <person name="Detter J.C."/>
            <person name="Han C."/>
            <person name="Tapia R."/>
            <person name="Land M."/>
            <person name="Hauser L."/>
            <person name="Jeffries C."/>
            <person name="Kyrpides N."/>
            <person name="Ivanova N."/>
            <person name="Mikhailova N."/>
            <person name="Beauchemin N."/>
            <person name="Sen A."/>
            <person name="Sur S.A."/>
            <person name="Gtari M."/>
            <person name="Wall L."/>
            <person name="Tisa L."/>
            <person name="Woyke T."/>
        </authorList>
    </citation>
    <scope>NUCLEOTIDE SEQUENCE [LARGE SCALE GENOMIC DNA]</scope>
    <source>
        <strain evidence="4">DSM 45817 / CECT 9037 / EuI1c</strain>
    </source>
</reference>
<protein>
    <recommendedName>
        <fullName evidence="5">Secreted protein</fullName>
    </recommendedName>
</protein>
<accession>E3J2F8</accession>
<organism evidence="3 4">
    <name type="scientific">Pseudofrankia inefficax (strain DSM 45817 / CECT 9037 / DDB 130130 / EuI1c)</name>
    <name type="common">Frankia inefficax</name>
    <dbReference type="NCBI Taxonomy" id="298654"/>
    <lineage>
        <taxon>Bacteria</taxon>
        <taxon>Bacillati</taxon>
        <taxon>Actinomycetota</taxon>
        <taxon>Actinomycetes</taxon>
        <taxon>Frankiales</taxon>
        <taxon>Frankiaceae</taxon>
        <taxon>Pseudofrankia</taxon>
    </lineage>
</organism>
<evidence type="ECO:0000256" key="2">
    <source>
        <dbReference type="SAM" id="SignalP"/>
    </source>
</evidence>
<feature type="compositionally biased region" description="Low complexity" evidence="1">
    <location>
        <begin position="40"/>
        <end position="60"/>
    </location>
</feature>
<sequence length="152" mass="15297" precursor="true">MVMRPRPATRRRPARATTAAAGLAVVLTGGLAACSSEGSARPAAAAGPSVPVSVPSYDPAKGARSDATAGTCGPDKDGGWSLAGTVRNTAKSKRSYSIVVDFVTDKGSTVVDTRVVKVPGVEPGTSVPFSVAGAAGRGRDALRCVLRDVQFG</sequence>
<name>E3J2F8_PSEI1</name>
<evidence type="ECO:0008006" key="5">
    <source>
        <dbReference type="Google" id="ProtNLM"/>
    </source>
</evidence>
<keyword evidence="4" id="KW-1185">Reference proteome</keyword>
<dbReference type="Proteomes" id="UP000002484">
    <property type="component" value="Chromosome"/>
</dbReference>
<evidence type="ECO:0000313" key="4">
    <source>
        <dbReference type="Proteomes" id="UP000002484"/>
    </source>
</evidence>
<feature type="chain" id="PRO_5039184798" description="Secreted protein" evidence="2">
    <location>
        <begin position="33"/>
        <end position="152"/>
    </location>
</feature>
<dbReference type="STRING" id="298654.FraEuI1c_1258"/>
<keyword evidence="2" id="KW-0732">Signal</keyword>
<dbReference type="HOGENOM" id="CLU_1756150_0_0_11"/>
<evidence type="ECO:0000313" key="3">
    <source>
        <dbReference type="EMBL" id="ADP79330.1"/>
    </source>
</evidence>
<feature type="region of interest" description="Disordered" evidence="1">
    <location>
        <begin position="40"/>
        <end position="72"/>
    </location>
</feature>
<dbReference type="InParanoid" id="E3J2F8"/>